<sequence>MHLKNLKSLRDDMLKKGWVISSFLFKYNKNEYIVLVHLFNNIRKKKSPYALVLLEFLEKNNLDYNLQVEANSNGLLIDAKELRNYFRIKYSPNLGDILTQFTDELNKHTPTVVTEKLSEEQTQVMSFSLSKSDSENPNKKYCFAVKRNPKGYSRSDFNDNKTRLLRPRLYKYFKDDKTISFCFSDAIENKKTDSEIIAHFSKKSSNLT</sequence>
<proteinExistence type="predicted"/>
<dbReference type="RefSeq" id="WP_172586483.1">
    <property type="nucleotide sequence ID" value="NZ_BLAN01000127.1"/>
</dbReference>
<accession>A0A6F9XVZ1</accession>
<protein>
    <submittedName>
        <fullName evidence="1">Uncharacterized protein</fullName>
    </submittedName>
</protein>
<evidence type="ECO:0000313" key="1">
    <source>
        <dbReference type="EMBL" id="GET09300.1"/>
    </source>
</evidence>
<dbReference type="AlphaFoldDB" id="A0A6F9XVZ1"/>
<gene>
    <name evidence="1" type="ORF">SY111_19240</name>
</gene>
<reference evidence="1" key="1">
    <citation type="submission" date="2019-10" db="EMBL/GenBank/DDBJ databases">
        <title>Lactobacillus agilis SY111 Whole Genome Sequencing Project.</title>
        <authorList>
            <person name="Suzuki S."/>
            <person name="Endo A."/>
            <person name="Maeno S."/>
            <person name="Shiwa Y."/>
            <person name="Matsutani M."/>
            <person name="Kajikawa A."/>
        </authorList>
    </citation>
    <scope>NUCLEOTIDE SEQUENCE</scope>
    <source>
        <strain evidence="1">SY111</strain>
    </source>
</reference>
<dbReference type="EMBL" id="BLAN01000127">
    <property type="protein sequence ID" value="GET09300.1"/>
    <property type="molecule type" value="Genomic_DNA"/>
</dbReference>
<dbReference type="Pfam" id="PF19503">
    <property type="entry name" value="DUF6037"/>
    <property type="match status" value="1"/>
</dbReference>
<comment type="caution">
    <text evidence="1">The sequence shown here is derived from an EMBL/GenBank/DDBJ whole genome shotgun (WGS) entry which is preliminary data.</text>
</comment>
<name>A0A6F9XVZ1_9LACO</name>
<dbReference type="InterPro" id="IPR046100">
    <property type="entry name" value="DUF6037"/>
</dbReference>
<dbReference type="Proteomes" id="UP000494178">
    <property type="component" value="Unassembled WGS sequence"/>
</dbReference>
<organism evidence="1">
    <name type="scientific">Ligilactobacillus agilis</name>
    <dbReference type="NCBI Taxonomy" id="1601"/>
    <lineage>
        <taxon>Bacteria</taxon>
        <taxon>Bacillati</taxon>
        <taxon>Bacillota</taxon>
        <taxon>Bacilli</taxon>
        <taxon>Lactobacillales</taxon>
        <taxon>Lactobacillaceae</taxon>
        <taxon>Ligilactobacillus</taxon>
    </lineage>
</organism>